<reference evidence="1 2" key="1">
    <citation type="submission" date="2020-07" db="EMBL/GenBank/DDBJ databases">
        <title>Endozoicomonas sp. nov., isolated from sediment.</title>
        <authorList>
            <person name="Gu T."/>
        </authorList>
    </citation>
    <scope>NUCLEOTIDE SEQUENCE [LARGE SCALE GENOMIC DNA]</scope>
    <source>
        <strain evidence="1 2">SM1973</strain>
    </source>
</reference>
<comment type="caution">
    <text evidence="1">The sequence shown here is derived from an EMBL/GenBank/DDBJ whole genome shotgun (WGS) entry which is preliminary data.</text>
</comment>
<dbReference type="RefSeq" id="WP_180571927.1">
    <property type="nucleotide sequence ID" value="NZ_JACCKB010000208.1"/>
</dbReference>
<evidence type="ECO:0000313" key="1">
    <source>
        <dbReference type="EMBL" id="NYZ69975.1"/>
    </source>
</evidence>
<dbReference type="AlphaFoldDB" id="A0A853ILQ2"/>
<keyword evidence="2" id="KW-1185">Reference proteome</keyword>
<protein>
    <submittedName>
        <fullName evidence="1">Uncharacterized protein</fullName>
    </submittedName>
</protein>
<name>A0A853ILQ2_9GAMM</name>
<dbReference type="EMBL" id="JACCKB010000208">
    <property type="protein sequence ID" value="NYZ69975.1"/>
    <property type="molecule type" value="Genomic_DNA"/>
</dbReference>
<accession>A0A853ILQ2</accession>
<evidence type="ECO:0000313" key="2">
    <source>
        <dbReference type="Proteomes" id="UP000569732"/>
    </source>
</evidence>
<organism evidence="1 2">
    <name type="scientific">Spartinivicinus marinus</name>
    <dbReference type="NCBI Taxonomy" id="2994442"/>
    <lineage>
        <taxon>Bacteria</taxon>
        <taxon>Pseudomonadati</taxon>
        <taxon>Pseudomonadota</taxon>
        <taxon>Gammaproteobacteria</taxon>
        <taxon>Oceanospirillales</taxon>
        <taxon>Zooshikellaceae</taxon>
        <taxon>Spartinivicinus</taxon>
    </lineage>
</organism>
<gene>
    <name evidence="1" type="ORF">H0A36_28585</name>
</gene>
<sequence>MDTTQPDGRLSNRTFSQDFQVEKQRYYDSLNTYQGIHCTEIIDGEYKETDCYTW</sequence>
<dbReference type="Proteomes" id="UP000569732">
    <property type="component" value="Unassembled WGS sequence"/>
</dbReference>
<proteinExistence type="predicted"/>